<feature type="region of interest" description="Disordered" evidence="1">
    <location>
        <begin position="71"/>
        <end position="103"/>
    </location>
</feature>
<dbReference type="AlphaFoldDB" id="A0AAD7EJ23"/>
<comment type="caution">
    <text evidence="2">The sequence shown here is derived from an EMBL/GenBank/DDBJ whole genome shotgun (WGS) entry which is preliminary data.</text>
</comment>
<gene>
    <name evidence="2" type="ORF">DFH08DRAFT_940739</name>
</gene>
<accession>A0AAD7EJ23</accession>
<dbReference type="Proteomes" id="UP001218218">
    <property type="component" value="Unassembled WGS sequence"/>
</dbReference>
<evidence type="ECO:0000313" key="2">
    <source>
        <dbReference type="EMBL" id="KAJ7328044.1"/>
    </source>
</evidence>
<evidence type="ECO:0000256" key="1">
    <source>
        <dbReference type="SAM" id="MobiDB-lite"/>
    </source>
</evidence>
<proteinExistence type="predicted"/>
<organism evidence="2 3">
    <name type="scientific">Mycena albidolilacea</name>
    <dbReference type="NCBI Taxonomy" id="1033008"/>
    <lineage>
        <taxon>Eukaryota</taxon>
        <taxon>Fungi</taxon>
        <taxon>Dikarya</taxon>
        <taxon>Basidiomycota</taxon>
        <taxon>Agaricomycotina</taxon>
        <taxon>Agaricomycetes</taxon>
        <taxon>Agaricomycetidae</taxon>
        <taxon>Agaricales</taxon>
        <taxon>Marasmiineae</taxon>
        <taxon>Mycenaceae</taxon>
        <taxon>Mycena</taxon>
    </lineage>
</organism>
<name>A0AAD7EJ23_9AGAR</name>
<protein>
    <submittedName>
        <fullName evidence="2">Uncharacterized protein</fullName>
    </submittedName>
</protein>
<reference evidence="2" key="1">
    <citation type="submission" date="2023-03" db="EMBL/GenBank/DDBJ databases">
        <title>Massive genome expansion in bonnet fungi (Mycena s.s.) driven by repeated elements and novel gene families across ecological guilds.</title>
        <authorList>
            <consortium name="Lawrence Berkeley National Laboratory"/>
            <person name="Harder C.B."/>
            <person name="Miyauchi S."/>
            <person name="Viragh M."/>
            <person name="Kuo A."/>
            <person name="Thoen E."/>
            <person name="Andreopoulos B."/>
            <person name="Lu D."/>
            <person name="Skrede I."/>
            <person name="Drula E."/>
            <person name="Henrissat B."/>
            <person name="Morin E."/>
            <person name="Kohler A."/>
            <person name="Barry K."/>
            <person name="LaButti K."/>
            <person name="Morin E."/>
            <person name="Salamov A."/>
            <person name="Lipzen A."/>
            <person name="Mereny Z."/>
            <person name="Hegedus B."/>
            <person name="Baldrian P."/>
            <person name="Stursova M."/>
            <person name="Weitz H."/>
            <person name="Taylor A."/>
            <person name="Grigoriev I.V."/>
            <person name="Nagy L.G."/>
            <person name="Martin F."/>
            <person name="Kauserud H."/>
        </authorList>
    </citation>
    <scope>NUCLEOTIDE SEQUENCE</scope>
    <source>
        <strain evidence="2">CBHHK002</strain>
    </source>
</reference>
<evidence type="ECO:0000313" key="3">
    <source>
        <dbReference type="Proteomes" id="UP001218218"/>
    </source>
</evidence>
<sequence>MDVCHGSISASLSPGRSFAIFASVVSSGLREEVSNHPSPSTGLTLLNPPKEEWNDIDRKPCKTVVSVGHISNKSPRTSVPHKLPKQHGWSKQPDRPAGTQGPQVYETHESIEKETGMGPHSGRRPTEKAIAARHSGAEFSIGDALRARLVPFSAICHYMFGVIEQKSPVQHVLPPSQFSAAEMQPVCLSSRVELPNGDLVSDGSNMERVDIILGVSGSTSTAKGTRRGPASRTSMIITSPVEEYRRRSTRTLVESRNWSVVEAEVDASETQNCRDTAQQRK</sequence>
<dbReference type="EMBL" id="JARIHO010000040">
    <property type="protein sequence ID" value="KAJ7328044.1"/>
    <property type="molecule type" value="Genomic_DNA"/>
</dbReference>
<keyword evidence="3" id="KW-1185">Reference proteome</keyword>